<dbReference type="HAMAP" id="MF_03008">
    <property type="entry name" value="eIF3i"/>
    <property type="match status" value="1"/>
</dbReference>
<sequence length="332" mass="36769">MRPIVLKGHERPLTQLKYNREGDLLFSTARDKSISVWYAHNGERLGTLEGHGGAIMTVDVDPTTTIAITGAADLSIRVWDISTGKTVHVWETKASVKRVEFSPDTKTFLAVTEEHMGQRGTISIYPIEVSVDAKQAAEPLLVITNPQGESKVTFASWSYDGNHILAGHADGSVSKIDAKSGETVAKLDKIHEQTVTDLQMSPDRTYFITSSKDKTAKLFSVDELTHLKTYQSDAPMNTATITPVKDFVILGGGQEAKDVTTTGSREGKFQSRFYHKLFEDEIGQVKGHFGPVNTLAVHPRGTSYASGSEDGYVRVHHFEKSYFDFLYDVERR</sequence>
<comment type="function">
    <text evidence="7">Component of the eukaryotic translation initiation factor 3 (eIF-3) complex, which is involved in protein synthesis of a specialized repertoire of mRNAs and, together with other initiation factors, stimulates binding of mRNA and methionyl-tRNAi to the 40S ribosome. The eIF-3 complex specifically targets and initiates translation of a subset of mRNAs involved in cell proliferation.</text>
</comment>
<keyword evidence="10" id="KW-1185">Reference proteome</keyword>
<dbReference type="GO" id="GO:0071541">
    <property type="term" value="C:eukaryotic translation initiation factor 3 complex, eIF3m"/>
    <property type="evidence" value="ECO:0007669"/>
    <property type="project" value="TreeGrafter"/>
</dbReference>
<comment type="similarity">
    <text evidence="6">Belongs to the WD repeat STRAP family.</text>
</comment>
<accession>A0A642VE74</accession>
<organism evidence="9 10">
    <name type="scientific">Trichomonascus ciferrii</name>
    <dbReference type="NCBI Taxonomy" id="44093"/>
    <lineage>
        <taxon>Eukaryota</taxon>
        <taxon>Fungi</taxon>
        <taxon>Dikarya</taxon>
        <taxon>Ascomycota</taxon>
        <taxon>Saccharomycotina</taxon>
        <taxon>Dipodascomycetes</taxon>
        <taxon>Dipodascales</taxon>
        <taxon>Trichomonascaceae</taxon>
        <taxon>Trichomonascus</taxon>
        <taxon>Trichomonascus ciferrii complex</taxon>
    </lineage>
</organism>
<dbReference type="PROSITE" id="PS50082">
    <property type="entry name" value="WD_REPEATS_2"/>
    <property type="match status" value="4"/>
</dbReference>
<comment type="subunit">
    <text evidence="7">Component of the eukaryotic translation initiation factor 3 (eIF-3) complex.</text>
</comment>
<dbReference type="InterPro" id="IPR015943">
    <property type="entry name" value="WD40/YVTN_repeat-like_dom_sf"/>
</dbReference>
<proteinExistence type="inferred from homology"/>
<comment type="similarity">
    <text evidence="7">Belongs to the eIF-3 subunit I family.</text>
</comment>
<keyword evidence="3 8" id="KW-0853">WD repeat</keyword>
<name>A0A642VE74_9ASCO</name>
<evidence type="ECO:0000256" key="8">
    <source>
        <dbReference type="PROSITE-ProRule" id="PRU00221"/>
    </source>
</evidence>
<protein>
    <recommendedName>
        <fullName evidence="7">Eukaryotic translation initiation factor 3 subunit I</fullName>
        <shortName evidence="7">eIF3i</shortName>
    </recommendedName>
    <alternativeName>
        <fullName evidence="7">Eukaryotic translation initiation factor 3 39 kDa subunit homolog</fullName>
        <shortName evidence="7">eIF-3 39 kDa subunit homolog</shortName>
    </alternativeName>
</protein>
<dbReference type="PROSITE" id="PS00678">
    <property type="entry name" value="WD_REPEATS_1"/>
    <property type="match status" value="1"/>
</dbReference>
<keyword evidence="5 7" id="KW-0648">Protein biosynthesis</keyword>
<dbReference type="GO" id="GO:0033290">
    <property type="term" value="C:eukaryotic 48S preinitiation complex"/>
    <property type="evidence" value="ECO:0007669"/>
    <property type="project" value="UniProtKB-UniRule"/>
</dbReference>
<dbReference type="AlphaFoldDB" id="A0A642VE74"/>
<dbReference type="EMBL" id="SWFS01000017">
    <property type="protein sequence ID" value="KAA8917677.1"/>
    <property type="molecule type" value="Genomic_DNA"/>
</dbReference>
<evidence type="ECO:0000256" key="7">
    <source>
        <dbReference type="HAMAP-Rule" id="MF_03008"/>
    </source>
</evidence>
<dbReference type="InterPro" id="IPR036322">
    <property type="entry name" value="WD40_repeat_dom_sf"/>
</dbReference>
<dbReference type="PROSITE" id="PS50294">
    <property type="entry name" value="WD_REPEATS_REGION"/>
    <property type="match status" value="2"/>
</dbReference>
<dbReference type="InterPro" id="IPR027525">
    <property type="entry name" value="eIF3i"/>
</dbReference>
<reference evidence="9" key="1">
    <citation type="journal article" date="2019" name="G3 (Bethesda)">
        <title>Genome Assemblies of Two Rare Opportunistic Yeast Pathogens: Diutina rugosa (syn. Candida rugosa) and Trichomonascus ciferrii (syn. Candida ciferrii).</title>
        <authorList>
            <person name="Mixao V."/>
            <person name="Saus E."/>
            <person name="Hansen A.P."/>
            <person name="Lass-Florl C."/>
            <person name="Gabaldon T."/>
        </authorList>
    </citation>
    <scope>NUCLEOTIDE SEQUENCE</scope>
    <source>
        <strain evidence="9">CBS 4856</strain>
    </source>
</reference>
<evidence type="ECO:0000256" key="1">
    <source>
        <dbReference type="ARBA" id="ARBA00022490"/>
    </source>
</evidence>
<evidence type="ECO:0000313" key="10">
    <source>
        <dbReference type="Proteomes" id="UP000761534"/>
    </source>
</evidence>
<feature type="repeat" description="WD" evidence="8">
    <location>
        <begin position="285"/>
        <end position="315"/>
    </location>
</feature>
<gene>
    <name evidence="7" type="primary">TIF34</name>
    <name evidence="9" type="ORF">TRICI_000174</name>
</gene>
<keyword evidence="2 7" id="KW-0396">Initiation factor</keyword>
<dbReference type="GO" id="GO:0003743">
    <property type="term" value="F:translation initiation factor activity"/>
    <property type="evidence" value="ECO:0007669"/>
    <property type="project" value="UniProtKB-UniRule"/>
</dbReference>
<keyword evidence="4" id="KW-0677">Repeat</keyword>
<feature type="repeat" description="WD" evidence="8">
    <location>
        <begin position="188"/>
        <end position="229"/>
    </location>
</feature>
<dbReference type="GO" id="GO:0001732">
    <property type="term" value="P:formation of cytoplasmic translation initiation complex"/>
    <property type="evidence" value="ECO:0007669"/>
    <property type="project" value="UniProtKB-UniRule"/>
</dbReference>
<dbReference type="SUPFAM" id="SSF50978">
    <property type="entry name" value="WD40 repeat-like"/>
    <property type="match status" value="1"/>
</dbReference>
<feature type="repeat" description="WD" evidence="8">
    <location>
        <begin position="6"/>
        <end position="47"/>
    </location>
</feature>
<dbReference type="PANTHER" id="PTHR19877:SF1">
    <property type="entry name" value="EUKARYOTIC TRANSLATION INITIATION FACTOR 3 SUBUNIT I"/>
    <property type="match status" value="1"/>
</dbReference>
<evidence type="ECO:0000256" key="4">
    <source>
        <dbReference type="ARBA" id="ARBA00022737"/>
    </source>
</evidence>
<feature type="repeat" description="WD" evidence="8">
    <location>
        <begin position="48"/>
        <end position="89"/>
    </location>
</feature>
<evidence type="ECO:0000256" key="5">
    <source>
        <dbReference type="ARBA" id="ARBA00022917"/>
    </source>
</evidence>
<dbReference type="VEuPathDB" id="FungiDB:TRICI_000174"/>
<dbReference type="Gene3D" id="2.130.10.10">
    <property type="entry name" value="YVTN repeat-like/Quinoprotein amine dehydrogenase"/>
    <property type="match status" value="1"/>
</dbReference>
<keyword evidence="1 7" id="KW-0963">Cytoplasm</keyword>
<dbReference type="Proteomes" id="UP000761534">
    <property type="component" value="Unassembled WGS sequence"/>
</dbReference>
<dbReference type="Pfam" id="PF24805">
    <property type="entry name" value="EIF3I"/>
    <property type="match status" value="1"/>
</dbReference>
<evidence type="ECO:0000256" key="6">
    <source>
        <dbReference type="ARBA" id="ARBA00038394"/>
    </source>
</evidence>
<evidence type="ECO:0000256" key="2">
    <source>
        <dbReference type="ARBA" id="ARBA00022540"/>
    </source>
</evidence>
<dbReference type="FunFam" id="2.130.10.10:FF:000127">
    <property type="entry name" value="Eukaryotic translation initiation factor 3 subunit I"/>
    <property type="match status" value="1"/>
</dbReference>
<comment type="caution">
    <text evidence="9">The sequence shown here is derived from an EMBL/GenBank/DDBJ whole genome shotgun (WGS) entry which is preliminary data.</text>
</comment>
<dbReference type="GO" id="GO:0016282">
    <property type="term" value="C:eukaryotic 43S preinitiation complex"/>
    <property type="evidence" value="ECO:0007669"/>
    <property type="project" value="UniProtKB-UniRule"/>
</dbReference>
<dbReference type="SMART" id="SM00320">
    <property type="entry name" value="WD40"/>
    <property type="match status" value="6"/>
</dbReference>
<dbReference type="InterPro" id="IPR001680">
    <property type="entry name" value="WD40_rpt"/>
</dbReference>
<comment type="subcellular location">
    <subcellularLocation>
        <location evidence="7">Cytoplasm</location>
    </subcellularLocation>
</comment>
<dbReference type="GO" id="GO:0003723">
    <property type="term" value="F:RNA binding"/>
    <property type="evidence" value="ECO:0007669"/>
    <property type="project" value="TreeGrafter"/>
</dbReference>
<dbReference type="OrthoDB" id="24966at2759"/>
<dbReference type="PANTHER" id="PTHR19877">
    <property type="entry name" value="EUKARYOTIC TRANSLATION INITIATION FACTOR 3 SUBUNIT I"/>
    <property type="match status" value="1"/>
</dbReference>
<evidence type="ECO:0000313" key="9">
    <source>
        <dbReference type="EMBL" id="KAA8917677.1"/>
    </source>
</evidence>
<evidence type="ECO:0000256" key="3">
    <source>
        <dbReference type="ARBA" id="ARBA00022574"/>
    </source>
</evidence>
<dbReference type="InterPro" id="IPR019775">
    <property type="entry name" value="WD40_repeat_CS"/>
</dbReference>